<dbReference type="EMBL" id="WTYE01000001">
    <property type="protein sequence ID" value="MXP31364.1"/>
    <property type="molecule type" value="Genomic_DNA"/>
</dbReference>
<proteinExistence type="predicted"/>
<evidence type="ECO:0000313" key="4">
    <source>
        <dbReference type="Proteomes" id="UP000446786"/>
    </source>
</evidence>
<sequence>MFKKILQDETGSPATEFALVASIISIAALGAFMALGNASTAQMDGVEQAYADVN</sequence>
<protein>
    <submittedName>
        <fullName evidence="2">Flp family type IVb pilin</fullName>
    </submittedName>
</protein>
<organism evidence="2 4">
    <name type="scientific">Parerythrobacter jejuensis</name>
    <dbReference type="NCBI Taxonomy" id="795812"/>
    <lineage>
        <taxon>Bacteria</taxon>
        <taxon>Pseudomonadati</taxon>
        <taxon>Pseudomonadota</taxon>
        <taxon>Alphaproteobacteria</taxon>
        <taxon>Sphingomonadales</taxon>
        <taxon>Erythrobacteraceae</taxon>
        <taxon>Parerythrobacter</taxon>
    </lineage>
</organism>
<keyword evidence="1" id="KW-0812">Transmembrane</keyword>
<dbReference type="RefSeq" id="WP_160778816.1">
    <property type="nucleotide sequence ID" value="NZ_BAAAZF010000001.1"/>
</dbReference>
<name>A0A845AP29_9SPHN</name>
<reference evidence="2 4" key="1">
    <citation type="submission" date="2019-12" db="EMBL/GenBank/DDBJ databases">
        <title>Genomic-based taxomic classification of the family Erythrobacteraceae.</title>
        <authorList>
            <person name="Xu L."/>
        </authorList>
    </citation>
    <scope>NUCLEOTIDE SEQUENCE [LARGE SCALE GENOMIC DNA]</scope>
    <source>
        <strain evidence="2 4">JCM 16677</strain>
    </source>
</reference>
<evidence type="ECO:0000256" key="1">
    <source>
        <dbReference type="SAM" id="Phobius"/>
    </source>
</evidence>
<dbReference type="EMBL" id="WTYE01000001">
    <property type="protein sequence ID" value="MXP34124.1"/>
    <property type="molecule type" value="Genomic_DNA"/>
</dbReference>
<evidence type="ECO:0000313" key="3">
    <source>
        <dbReference type="EMBL" id="MXP34124.1"/>
    </source>
</evidence>
<dbReference type="AlphaFoldDB" id="A0A845AP29"/>
<gene>
    <name evidence="2" type="ORF">GRI94_05945</name>
    <name evidence="3" type="ORF">GRI94_20035</name>
</gene>
<keyword evidence="4" id="KW-1185">Reference proteome</keyword>
<comment type="caution">
    <text evidence="2">The sequence shown here is derived from an EMBL/GenBank/DDBJ whole genome shotgun (WGS) entry which is preliminary data.</text>
</comment>
<feature type="transmembrane region" description="Helical" evidence="1">
    <location>
        <begin position="17"/>
        <end position="35"/>
    </location>
</feature>
<dbReference type="Proteomes" id="UP000446786">
    <property type="component" value="Unassembled WGS sequence"/>
</dbReference>
<keyword evidence="1" id="KW-1133">Transmembrane helix</keyword>
<evidence type="ECO:0000313" key="2">
    <source>
        <dbReference type="EMBL" id="MXP31364.1"/>
    </source>
</evidence>
<accession>A0A845AP29</accession>
<keyword evidence="1" id="KW-0472">Membrane</keyword>